<name>A0A418HPL2_STAGA</name>
<dbReference type="PROSITE" id="PS50847">
    <property type="entry name" value="GRAM_POS_ANCHORING"/>
    <property type="match status" value="1"/>
</dbReference>
<dbReference type="Proteomes" id="UP000283576">
    <property type="component" value="Unassembled WGS sequence"/>
</dbReference>
<evidence type="ECO:0000256" key="5">
    <source>
        <dbReference type="ARBA" id="ARBA00023088"/>
    </source>
</evidence>
<dbReference type="InterPro" id="IPR013783">
    <property type="entry name" value="Ig-like_fold"/>
</dbReference>
<dbReference type="EMBL" id="QXRZ01000002">
    <property type="protein sequence ID" value="RIL43612.1"/>
    <property type="molecule type" value="Genomic_DNA"/>
</dbReference>
<evidence type="ECO:0000313" key="9">
    <source>
        <dbReference type="Proteomes" id="UP000283576"/>
    </source>
</evidence>
<feature type="region of interest" description="Disordered" evidence="6">
    <location>
        <begin position="1"/>
        <end position="56"/>
    </location>
</feature>
<dbReference type="Pfam" id="PF17936">
    <property type="entry name" value="Big_6"/>
    <property type="match status" value="19"/>
</dbReference>
<feature type="domain" description="Gram-positive cocci surface proteins LPxTG" evidence="7">
    <location>
        <begin position="1699"/>
        <end position="1737"/>
    </location>
</feature>
<evidence type="ECO:0000256" key="2">
    <source>
        <dbReference type="ARBA" id="ARBA00022512"/>
    </source>
</evidence>
<dbReference type="NCBIfam" id="TIGR01167">
    <property type="entry name" value="LPXTG_anchor"/>
    <property type="match status" value="1"/>
</dbReference>
<evidence type="ECO:0000256" key="3">
    <source>
        <dbReference type="ARBA" id="ARBA00022525"/>
    </source>
</evidence>
<dbReference type="InterPro" id="IPR019931">
    <property type="entry name" value="LPXTG_anchor"/>
</dbReference>
<dbReference type="RefSeq" id="WP_119624420.1">
    <property type="nucleotide sequence ID" value="NZ_QXRZ01000002.1"/>
</dbReference>
<keyword evidence="5" id="KW-0572">Peptidoglycan-anchor</keyword>
<dbReference type="NCBIfam" id="NF033510">
    <property type="entry name" value="Ca_tandemer"/>
    <property type="match status" value="10"/>
</dbReference>
<keyword evidence="2" id="KW-0134">Cell wall</keyword>
<gene>
    <name evidence="8" type="ORF">BUZ01_03055</name>
</gene>
<feature type="compositionally biased region" description="Polar residues" evidence="6">
    <location>
        <begin position="11"/>
        <end position="22"/>
    </location>
</feature>
<accession>A0A418HPL2</accession>
<feature type="non-terminal residue" evidence="8">
    <location>
        <position position="1"/>
    </location>
</feature>
<protein>
    <submittedName>
        <fullName evidence="8">LPXTG cell wall anchor domain-containing protein</fullName>
    </submittedName>
</protein>
<dbReference type="InterPro" id="IPR041498">
    <property type="entry name" value="Big_6"/>
</dbReference>
<organism evidence="8 9">
    <name type="scientific">Staphylococcus gallinarum</name>
    <dbReference type="NCBI Taxonomy" id="1293"/>
    <lineage>
        <taxon>Bacteria</taxon>
        <taxon>Bacillati</taxon>
        <taxon>Bacillota</taxon>
        <taxon>Bacilli</taxon>
        <taxon>Bacillales</taxon>
        <taxon>Staphylococcaceae</taxon>
        <taxon>Staphylococcus</taxon>
    </lineage>
</organism>
<dbReference type="Pfam" id="PF00746">
    <property type="entry name" value="Gram_pos_anchor"/>
    <property type="match status" value="1"/>
</dbReference>
<keyword evidence="4" id="KW-0732">Signal</keyword>
<feature type="region of interest" description="Disordered" evidence="6">
    <location>
        <begin position="1670"/>
        <end position="1708"/>
    </location>
</feature>
<reference evidence="8 9" key="1">
    <citation type="journal article" date="2016" name="Front. Microbiol.">
        <title>Comprehensive Phylogenetic Analysis of Bovine Non-aureus Staphylococci Species Based on Whole-Genome Sequencing.</title>
        <authorList>
            <person name="Naushad S."/>
            <person name="Barkema H.W."/>
            <person name="Luby C."/>
            <person name="Condas L.A."/>
            <person name="Nobrega D.B."/>
            <person name="Carson D.A."/>
            <person name="De Buck J."/>
        </authorList>
    </citation>
    <scope>NUCLEOTIDE SEQUENCE [LARGE SCALE GENOMIC DNA]</scope>
    <source>
        <strain evidence="8 9">SNUC 1388</strain>
    </source>
</reference>
<evidence type="ECO:0000259" key="7">
    <source>
        <dbReference type="PROSITE" id="PS50847"/>
    </source>
</evidence>
<evidence type="ECO:0000256" key="6">
    <source>
        <dbReference type="SAM" id="MobiDB-lite"/>
    </source>
</evidence>
<evidence type="ECO:0000256" key="1">
    <source>
        <dbReference type="ARBA" id="ARBA00004168"/>
    </source>
</evidence>
<feature type="compositionally biased region" description="Polar residues" evidence="6">
    <location>
        <begin position="1689"/>
        <end position="1708"/>
    </location>
</feature>
<feature type="compositionally biased region" description="Basic and acidic residues" evidence="6">
    <location>
        <begin position="1675"/>
        <end position="1688"/>
    </location>
</feature>
<evidence type="ECO:0000313" key="8">
    <source>
        <dbReference type="EMBL" id="RIL43612.1"/>
    </source>
</evidence>
<comment type="caution">
    <text evidence="8">The sequence shown here is derived from an EMBL/GenBank/DDBJ whole genome shotgun (WGS) entry which is preliminary data.</text>
</comment>
<comment type="subcellular location">
    <subcellularLocation>
        <location evidence="1">Secreted</location>
        <location evidence="1">Cell wall</location>
        <topology evidence="1">Peptidoglycan-anchor</topology>
    </subcellularLocation>
</comment>
<evidence type="ECO:0000256" key="4">
    <source>
        <dbReference type="ARBA" id="ARBA00022729"/>
    </source>
</evidence>
<proteinExistence type="predicted"/>
<keyword evidence="3" id="KW-0964">Secreted</keyword>
<sequence>DTTPPVAPTVSEVTSESPQVSGTAEAGSTVKVELPDGTELTGVADDQGNYGIDLPANKKFRGGEQLKVTSTDTSGNKSKEIPVKVRDVTPPNAPTVNEVTSKHSQITGTAEVESEVNIELPDGTKLKGVTDDRGNYSIDIPNGKEFRGGEQLKVTSTDISGNESQITNIIVKDTTPPFAPLVEIVTSEGNQIRGASESGSIVKVELPDGTKLTGVANTIEKFVIDIPSDKKLQGGDILKVTATDQEGNKSLVTTINVIDTTPPKAPSVLPLTSENVEISVVGEPGSTIKILLPDNTELIGQADNQGVSVIALPGNKKFQGGERLRVTSTDATGNESLETVVEIIDVTPPKAPSVNPVTSESLQITGTTEPNTSVKVIMPDSTELVTIANDRGEFTIDLTVSKKLQGGENLKIKSIDTAGNVSHEAIVEVKDTTPPLTPIVNPINSESTNIVGRAEPKTTVKVELPDGTNLMAKVDSNGNYTIDIPRINKFQGGERLRVTSTDATGNESLETVVEIIDVTPPKAPSVNPVTSESLQITGTTEPNTSVKVIMPDSTELVTIANDRGEFTIDLTVSKKLQGGENLKIKSIDTAGNVSHEAIVEVKDTTPPLTPIVNPINSESTNIVGRAEPKTTVKVELPDGTNLMAKVDSNGNYTIDIPRINKFQGGENIKVSSIDDAGNKSQAITINVKDATPPTIPTIDEVTSESTQVSGTSEPGSTIKLVLPDGTELSNVTDDQGNYVIDLTNVLFNGGEELNVTSTDITGNRSEILKLTVKDVTAPEAPSVNPVTSENMSVTGISEPGSIVKVVLPNGSELTDVANNQGEYTIDLSQIKLTANDKLKVTATDAVGNKSEVTTIEYKDITPPITPKVNQITSESTQITGSGEPNTAVKLKLPNGLDLIAIINDQGNFTINLPSDYKLQGNEKVIVFGIDESLNISEEKIIDVRDITPPKAPQVYPIASSSFSLSGMSEPETQIIVKLPNGKLIYGEADKQGIYSVKVLDEYVFQGGETIEVTATDKAGNMSKPTTIVVDDDTPPSPPVIYEVTSDSKSISGKTEPFATIKVAVSYKDLIVGKANKKGEFNLPIPKGYNLDGGEEMRITSTDISGNVSDKTYIIVKDVTAPKPPSVLPITSESEEIIGKTEPNAIITVKISNGNKFTENADNFGNYVISIPKNFKLNGGEKIQLSATDPSGNVSDVSEIIVADITPPTVPTAKPLTSKDLQIIGTGEPQSTIRVELPNGTQLLGKVDNNGKYVIDLPNKVIFNGGENIKIVSTDKAGNMSLPLILMVKDTTPPVMPKIDSFTTESKQLTGITEPDAVVNAQLPTGEKLSVKADNKGAFVIDLPSGLVFKGGEKLSITAVDAQGNETSPIIIIVKDTTIPETPKVNKVTSESTHITGTAEPGAIVKVKLPNGKLLTAQVDKQGTFNVKLPSKGTFKGGEVLEVSVVDPSSNESLATTIHVEDITAPKSPTVKPITSDNPLVVGTAEVGSTIKVKLPNGKVISTKVDKQGNYKVKIPNNFKLNDGESLIITATDVSGNTSEEITVKVTDNTAPTNPNVNPIDKDSKNISGTAEANATIKIKLPNGKVLGGNADSKGRFDIKVPETVDLSKMKSIKVIAIDANGNTSNEVNVDIEQTNHTQEVIHNNGTVNDQQSNMSHSQALEHVQSGIEQGLNGQHDADKSMNSDHENEASGSNHEQGELPSTGQNDAVNTTAYGSLMALIGSSLLFTRRRKSNDKNKQDN</sequence>
<dbReference type="Gene3D" id="2.60.40.10">
    <property type="entry name" value="Immunoglobulins"/>
    <property type="match status" value="19"/>
</dbReference>